<keyword evidence="2" id="KW-0472">Membrane</keyword>
<evidence type="ECO:0000256" key="1">
    <source>
        <dbReference type="SAM" id="MobiDB-lite"/>
    </source>
</evidence>
<feature type="compositionally biased region" description="Acidic residues" evidence="1">
    <location>
        <begin position="45"/>
        <end position="55"/>
    </location>
</feature>
<keyword evidence="2" id="KW-1133">Transmembrane helix</keyword>
<feature type="region of interest" description="Disordered" evidence="1">
    <location>
        <begin position="40"/>
        <end position="64"/>
    </location>
</feature>
<dbReference type="EMBL" id="BLAL01000191">
    <property type="protein sequence ID" value="GES89669.1"/>
    <property type="molecule type" value="Genomic_DNA"/>
</dbReference>
<proteinExistence type="predicted"/>
<gene>
    <name evidence="3" type="ORF">RCL2_001655700</name>
</gene>
<evidence type="ECO:0000313" key="3">
    <source>
        <dbReference type="EMBL" id="GES89669.1"/>
    </source>
</evidence>
<keyword evidence="2" id="KW-0812">Transmembrane</keyword>
<evidence type="ECO:0000256" key="2">
    <source>
        <dbReference type="SAM" id="Phobius"/>
    </source>
</evidence>
<reference evidence="3" key="1">
    <citation type="submission" date="2019-10" db="EMBL/GenBank/DDBJ databases">
        <title>Conservation and host-specific expression of non-tandemly repeated heterogenous ribosome RNA gene in arbuscular mycorrhizal fungi.</title>
        <authorList>
            <person name="Maeda T."/>
            <person name="Kobayashi Y."/>
            <person name="Nakagawa T."/>
            <person name="Ezawa T."/>
            <person name="Yamaguchi K."/>
            <person name="Bino T."/>
            <person name="Nishimoto Y."/>
            <person name="Shigenobu S."/>
            <person name="Kawaguchi M."/>
        </authorList>
    </citation>
    <scope>NUCLEOTIDE SEQUENCE</scope>
    <source>
        <strain evidence="3">HR1</strain>
    </source>
</reference>
<sequence>MAEQVTSNKLLFDANIKFSYNSNFENSFSYTCYSACNKDNNNKDDDNDEDNNNEEDNGKKEDNYKKYYDIVDEGDEEMLKDLKELEDIEELEDSDDNYLEEIKTQIIVKSKEIKVLTAKIITIIPVNYENIMEKINLENSDESKFSSNEETELQSIEKRKSHSIREDDLTNEERILQLWAHEIINKGATYNIPPSFSTFDIKSGIFVNKNNLTTQLPTPSTVAPIIIQLPPQLYQQGQSTPYILYLFFILFTTPLLICNVLAISVVGNPSV</sequence>
<name>A0A8H3LQT3_9GLOM</name>
<accession>A0A8H3LQT3</accession>
<protein>
    <submittedName>
        <fullName evidence="3">Uncharacterized protein</fullName>
    </submittedName>
</protein>
<organism evidence="3 4">
    <name type="scientific">Rhizophagus clarus</name>
    <dbReference type="NCBI Taxonomy" id="94130"/>
    <lineage>
        <taxon>Eukaryota</taxon>
        <taxon>Fungi</taxon>
        <taxon>Fungi incertae sedis</taxon>
        <taxon>Mucoromycota</taxon>
        <taxon>Glomeromycotina</taxon>
        <taxon>Glomeromycetes</taxon>
        <taxon>Glomerales</taxon>
        <taxon>Glomeraceae</taxon>
        <taxon>Rhizophagus</taxon>
    </lineage>
</organism>
<dbReference type="OrthoDB" id="2410098at2759"/>
<comment type="caution">
    <text evidence="3">The sequence shown here is derived from an EMBL/GenBank/DDBJ whole genome shotgun (WGS) entry which is preliminary data.</text>
</comment>
<dbReference type="AlphaFoldDB" id="A0A8H3LQT3"/>
<dbReference type="Proteomes" id="UP000615446">
    <property type="component" value="Unassembled WGS sequence"/>
</dbReference>
<feature type="transmembrane region" description="Helical" evidence="2">
    <location>
        <begin position="242"/>
        <end position="266"/>
    </location>
</feature>
<evidence type="ECO:0000313" key="4">
    <source>
        <dbReference type="Proteomes" id="UP000615446"/>
    </source>
</evidence>